<dbReference type="AlphaFoldDB" id="A0A6J4I903"/>
<comment type="subcellular location">
    <subcellularLocation>
        <location evidence="5">Cell membrane</location>
        <topology evidence="5">Multi-pass membrane protein</topology>
    </subcellularLocation>
    <subcellularLocation>
        <location evidence="1">Membrane</location>
        <topology evidence="1">Multi-pass membrane protein</topology>
    </subcellularLocation>
</comment>
<evidence type="ECO:0000259" key="6">
    <source>
        <dbReference type="PROSITE" id="PS51012"/>
    </source>
</evidence>
<feature type="transmembrane region" description="Helical" evidence="5">
    <location>
        <begin position="229"/>
        <end position="250"/>
    </location>
</feature>
<dbReference type="InterPro" id="IPR000412">
    <property type="entry name" value="ABC_2_transport"/>
</dbReference>
<protein>
    <recommendedName>
        <fullName evidence="5">Transport permease protein</fullName>
    </recommendedName>
</protein>
<organism evidence="7">
    <name type="scientific">uncultured Chloroflexia bacterium</name>
    <dbReference type="NCBI Taxonomy" id="1672391"/>
    <lineage>
        <taxon>Bacteria</taxon>
        <taxon>Bacillati</taxon>
        <taxon>Chloroflexota</taxon>
        <taxon>Chloroflexia</taxon>
        <taxon>environmental samples</taxon>
    </lineage>
</organism>
<gene>
    <name evidence="7" type="ORF">AVDCRST_MAG93-1512</name>
</gene>
<feature type="transmembrane region" description="Helical" evidence="5">
    <location>
        <begin position="172"/>
        <end position="193"/>
    </location>
</feature>
<dbReference type="EMBL" id="CADCTR010000513">
    <property type="protein sequence ID" value="CAA9245490.1"/>
    <property type="molecule type" value="Genomic_DNA"/>
</dbReference>
<feature type="transmembrane region" description="Helical" evidence="5">
    <location>
        <begin position="60"/>
        <end position="79"/>
    </location>
</feature>
<evidence type="ECO:0000256" key="2">
    <source>
        <dbReference type="ARBA" id="ARBA00022692"/>
    </source>
</evidence>
<feature type="domain" description="ABC transmembrane type-2" evidence="6">
    <location>
        <begin position="24"/>
        <end position="253"/>
    </location>
</feature>
<keyword evidence="3 5" id="KW-1133">Transmembrane helix</keyword>
<evidence type="ECO:0000256" key="5">
    <source>
        <dbReference type="RuleBase" id="RU361157"/>
    </source>
</evidence>
<dbReference type="NCBIfam" id="NF011648">
    <property type="entry name" value="PRK15066.1"/>
    <property type="match status" value="1"/>
</dbReference>
<evidence type="ECO:0000256" key="3">
    <source>
        <dbReference type="ARBA" id="ARBA00022989"/>
    </source>
</evidence>
<evidence type="ECO:0000256" key="1">
    <source>
        <dbReference type="ARBA" id="ARBA00004141"/>
    </source>
</evidence>
<dbReference type="GO" id="GO:0140359">
    <property type="term" value="F:ABC-type transporter activity"/>
    <property type="evidence" value="ECO:0007669"/>
    <property type="project" value="InterPro"/>
</dbReference>
<feature type="transmembrane region" description="Helical" evidence="5">
    <location>
        <begin position="108"/>
        <end position="130"/>
    </location>
</feature>
<comment type="similarity">
    <text evidence="5">Belongs to the ABC-2 integral membrane protein family.</text>
</comment>
<dbReference type="PIRSF" id="PIRSF006648">
    <property type="entry name" value="DrrB"/>
    <property type="match status" value="1"/>
</dbReference>
<keyword evidence="5" id="KW-0813">Transport</keyword>
<sequence>MWSLGVFGIPFRTLLSREVRRFMRVWIQTLLAPLFTSALYIVVFGYGLGSRIREVEGIPYLEFILPGLILLSIITGSYGNTSSSLFDAKRERYIDNVLISPITPFQMALAYVLGGTLRGLLVGVGTFALAVPLTGLPAERPVMLLVAGVATSFTFASLGVVAGILATRIDHIFFLSTIVIQPLTFLGGVFYSAEMLPGPLRAATYADPIFYAVDAFRFAAVGVSDAPPYPALAALVVFAVVAFLGATELIRRGYKLRY</sequence>
<dbReference type="Pfam" id="PF01061">
    <property type="entry name" value="ABC2_membrane"/>
    <property type="match status" value="1"/>
</dbReference>
<dbReference type="InterPro" id="IPR047817">
    <property type="entry name" value="ABC2_TM_bact-type"/>
</dbReference>
<feature type="transmembrane region" description="Helical" evidence="5">
    <location>
        <begin position="142"/>
        <end position="166"/>
    </location>
</feature>
<dbReference type="PRINTS" id="PR00164">
    <property type="entry name" value="ABC2TRNSPORT"/>
</dbReference>
<dbReference type="PANTHER" id="PTHR43332:SF2">
    <property type="entry name" value="INNER MEMBRANE TRANSPORT PERMEASE YADH"/>
    <property type="match status" value="1"/>
</dbReference>
<dbReference type="InterPro" id="IPR013525">
    <property type="entry name" value="ABC2_TM"/>
</dbReference>
<evidence type="ECO:0000313" key="7">
    <source>
        <dbReference type="EMBL" id="CAA9245490.1"/>
    </source>
</evidence>
<keyword evidence="5" id="KW-1003">Cell membrane</keyword>
<proteinExistence type="inferred from homology"/>
<dbReference type="PANTHER" id="PTHR43332">
    <property type="entry name" value="INNER MEMBRANE TRANSPORT PERMEASE YADH-RELATED"/>
    <property type="match status" value="1"/>
</dbReference>
<keyword evidence="2 5" id="KW-0812">Transmembrane</keyword>
<feature type="transmembrane region" description="Helical" evidence="5">
    <location>
        <begin position="25"/>
        <end position="48"/>
    </location>
</feature>
<keyword evidence="4 5" id="KW-0472">Membrane</keyword>
<dbReference type="GO" id="GO:0043190">
    <property type="term" value="C:ATP-binding cassette (ABC) transporter complex"/>
    <property type="evidence" value="ECO:0007669"/>
    <property type="project" value="InterPro"/>
</dbReference>
<evidence type="ECO:0000256" key="4">
    <source>
        <dbReference type="ARBA" id="ARBA00023136"/>
    </source>
</evidence>
<dbReference type="PROSITE" id="PS51012">
    <property type="entry name" value="ABC_TM2"/>
    <property type="match status" value="1"/>
</dbReference>
<dbReference type="InterPro" id="IPR052522">
    <property type="entry name" value="ABC-2_transport_permease"/>
</dbReference>
<accession>A0A6J4I903</accession>
<reference evidence="7" key="1">
    <citation type="submission" date="2020-02" db="EMBL/GenBank/DDBJ databases">
        <authorList>
            <person name="Meier V. D."/>
        </authorList>
    </citation>
    <scope>NUCLEOTIDE SEQUENCE</scope>
    <source>
        <strain evidence="7">AVDCRST_MAG93</strain>
    </source>
</reference>
<name>A0A6J4I903_9CHLR</name>